<feature type="binding site" evidence="2">
    <location>
        <position position="177"/>
    </location>
    <ligand>
        <name>Zn(2+)</name>
        <dbReference type="ChEBI" id="CHEBI:29105"/>
        <label>1</label>
        <note>catalytic</note>
    </ligand>
</feature>
<dbReference type="AlphaFoldDB" id="A0AAD0E618"/>
<accession>A0AAD0E618</accession>
<dbReference type="InterPro" id="IPR050246">
    <property type="entry name" value="Class_II_FBP_aldolase"/>
</dbReference>
<dbReference type="GO" id="GO:0005975">
    <property type="term" value="P:carbohydrate metabolic process"/>
    <property type="evidence" value="ECO:0007669"/>
    <property type="project" value="InterPro"/>
</dbReference>
<feature type="active site" description="Proton donor" evidence="1">
    <location>
        <position position="83"/>
    </location>
</feature>
<keyword evidence="2" id="KW-0479">Metal-binding</keyword>
<evidence type="ECO:0000256" key="2">
    <source>
        <dbReference type="PIRSR" id="PIRSR001359-3"/>
    </source>
</evidence>
<dbReference type="Proteomes" id="UP000217216">
    <property type="component" value="Chromosome"/>
</dbReference>
<name>A0AAD0E618_9ACTN</name>
<feature type="binding site" evidence="2">
    <location>
        <position position="84"/>
    </location>
    <ligand>
        <name>Zn(2+)</name>
        <dbReference type="ChEBI" id="CHEBI:29105"/>
        <label>1</label>
        <note>catalytic</note>
    </ligand>
</feature>
<evidence type="ECO:0000313" key="4">
    <source>
        <dbReference type="Proteomes" id="UP000217216"/>
    </source>
</evidence>
<dbReference type="SUPFAM" id="SSF51569">
    <property type="entry name" value="Aldolase"/>
    <property type="match status" value="1"/>
</dbReference>
<evidence type="ECO:0000313" key="3">
    <source>
        <dbReference type="EMBL" id="ASY12591.1"/>
    </source>
</evidence>
<dbReference type="RefSeq" id="WP_095696509.1">
    <property type="nucleotide sequence ID" value="NZ_CP016770.1"/>
</dbReference>
<protein>
    <submittedName>
        <fullName evidence="3">Fructose-bisphosphate aldolase, class II</fullName>
    </submittedName>
</protein>
<sequence>MSRTNAGKLVLEAKSAGTAVGAFNVILLEHAEALVAGAEQAKLPVILQISENCVNYHKGLKPISVATIAIAESATIPVSVHLDHAESEDLVKQALDLGYDSVMFDGSKLSYDENVAASARMADLCKSYGATLEVEIGEVGGKDGVHAPGVRTNPLEAKAFAEATGAHLLAVAVGSSHAMTTRDATLDFDLIAEIAKTVGVPLVLHGSSGVSDPDLQRAVKSGMSKINIATHLNNVFTHEIRQALGAIPKLVDPRKYIAPGRDAVASEVARLLALLK</sequence>
<dbReference type="PIRSF" id="PIRSF001359">
    <property type="entry name" value="F_bP_aldolase_II"/>
    <property type="match status" value="1"/>
</dbReference>
<gene>
    <name evidence="3" type="ORF">A1s21155_06625</name>
</gene>
<feature type="binding site" evidence="2">
    <location>
        <position position="205"/>
    </location>
    <ligand>
        <name>Zn(2+)</name>
        <dbReference type="ChEBI" id="CHEBI:29105"/>
        <label>1</label>
        <note>catalytic</note>
    </ligand>
</feature>
<feature type="binding site" evidence="2">
    <location>
        <position position="135"/>
    </location>
    <ligand>
        <name>Zn(2+)</name>
        <dbReference type="ChEBI" id="CHEBI:29105"/>
        <label>2</label>
    </ligand>
</feature>
<dbReference type="GO" id="GO:0016832">
    <property type="term" value="F:aldehyde-lyase activity"/>
    <property type="evidence" value="ECO:0007669"/>
    <property type="project" value="InterPro"/>
</dbReference>
<reference evidence="3 4" key="1">
    <citation type="submission" date="2016-07" db="EMBL/GenBank/DDBJ databases">
        <title>High microdiversification within the ubiquitous acI lineage of Actinobacteria.</title>
        <authorList>
            <person name="Neuenschwander S.M."/>
            <person name="Salcher M."/>
            <person name="Ghai R."/>
            <person name="Pernthaler J."/>
        </authorList>
    </citation>
    <scope>NUCLEOTIDE SEQUENCE [LARGE SCALE GENOMIC DNA]</scope>
    <source>
        <strain evidence="3">MMS-21-155</strain>
    </source>
</reference>
<dbReference type="KEGG" id="plak:A1s21155_06625"/>
<dbReference type="InterPro" id="IPR000771">
    <property type="entry name" value="FBA_II"/>
</dbReference>
<dbReference type="GO" id="GO:0008270">
    <property type="term" value="F:zinc ion binding"/>
    <property type="evidence" value="ECO:0007669"/>
    <property type="project" value="InterPro"/>
</dbReference>
<dbReference type="EMBL" id="CP016770">
    <property type="protein sequence ID" value="ASY12591.1"/>
    <property type="molecule type" value="Genomic_DNA"/>
</dbReference>
<keyword evidence="4" id="KW-1185">Reference proteome</keyword>
<dbReference type="InterPro" id="IPR013785">
    <property type="entry name" value="Aldolase_TIM"/>
</dbReference>
<dbReference type="PANTHER" id="PTHR30304:SF0">
    <property type="entry name" value="D-TAGATOSE-1,6-BISPHOSPHATE ALDOLASE SUBUNIT GATY-RELATED"/>
    <property type="match status" value="1"/>
</dbReference>
<proteinExistence type="predicted"/>
<comment type="cofactor">
    <cofactor evidence="2">
        <name>Zn(2+)</name>
        <dbReference type="ChEBI" id="CHEBI:29105"/>
    </cofactor>
    <text evidence="2">Binds 2 Zn(2+) ions per subunit. One is catalytic and the other provides a structural contribution.</text>
</comment>
<evidence type="ECO:0000256" key="1">
    <source>
        <dbReference type="PIRSR" id="PIRSR001359-1"/>
    </source>
</evidence>
<organism evidence="3 4">
    <name type="scientific">Candidatus Planktophila dulcis</name>
    <dbReference type="NCBI Taxonomy" id="1884914"/>
    <lineage>
        <taxon>Bacteria</taxon>
        <taxon>Bacillati</taxon>
        <taxon>Actinomycetota</taxon>
        <taxon>Actinomycetes</taxon>
        <taxon>Candidatus Nanopelagicales</taxon>
        <taxon>Candidatus Nanopelagicaceae</taxon>
        <taxon>Candidatus Planktophila</taxon>
    </lineage>
</organism>
<feature type="binding site" evidence="2">
    <location>
        <position position="105"/>
    </location>
    <ligand>
        <name>Zn(2+)</name>
        <dbReference type="ChEBI" id="CHEBI:29105"/>
        <label>2</label>
    </ligand>
</feature>
<dbReference type="GeneID" id="300657841"/>
<dbReference type="Gene3D" id="3.20.20.70">
    <property type="entry name" value="Aldolase class I"/>
    <property type="match status" value="1"/>
</dbReference>
<dbReference type="NCBIfam" id="TIGR00167">
    <property type="entry name" value="cbbA"/>
    <property type="match status" value="1"/>
</dbReference>
<dbReference type="PANTHER" id="PTHR30304">
    <property type="entry name" value="D-TAGATOSE-1,6-BISPHOSPHATE ALDOLASE"/>
    <property type="match status" value="1"/>
</dbReference>
<dbReference type="Pfam" id="PF01116">
    <property type="entry name" value="F_bP_aldolase"/>
    <property type="match status" value="1"/>
</dbReference>
<keyword evidence="2" id="KW-0862">Zinc</keyword>
<dbReference type="CDD" id="cd00947">
    <property type="entry name" value="TBP_aldolase_IIB"/>
    <property type="match status" value="1"/>
</dbReference>